<feature type="signal peptide" evidence="2">
    <location>
        <begin position="1"/>
        <end position="32"/>
    </location>
</feature>
<evidence type="ECO:0000256" key="2">
    <source>
        <dbReference type="SAM" id="SignalP"/>
    </source>
</evidence>
<dbReference type="OrthoDB" id="461196at2"/>
<dbReference type="STRING" id="767916.AWB91_23545"/>
<name>A0A1X2A6S5_9MYCO</name>
<sequence length="232" mass="24219">MKATTIAAVARTVTFAVFAGAVALGVTAPANAASELMYGDPVAAAEYWHEQRYDDCVLMSSADVIGQLTGEAPSEQAIIAKAHSTPSVAHAGPIYTKPADPDNPNSGDGASFADVPALLAQYHVTAVVIDRDDTARSGIRPGLAGLKQALGSGHKVIVGVNGELIWHQPVEAKDKYGNPESDHAVVVTGVDATHGVVHLNDSGTSDGRDEQIPLQLFVQSWETSNELMVVTL</sequence>
<evidence type="ECO:0000313" key="4">
    <source>
        <dbReference type="Proteomes" id="UP000193285"/>
    </source>
</evidence>
<keyword evidence="2" id="KW-0732">Signal</keyword>
<dbReference type="Proteomes" id="UP000193285">
    <property type="component" value="Unassembled WGS sequence"/>
</dbReference>
<feature type="chain" id="PRO_5012801063" description="Peptidase C39-like domain-containing protein" evidence="2">
    <location>
        <begin position="33"/>
        <end position="232"/>
    </location>
</feature>
<reference evidence="3 4" key="1">
    <citation type="journal article" date="2015" name="Emerg. Microbes Infect.">
        <title>Characterization of 17 strains belonging to the Mycobacterium simiae complex and description of Mycobacterium paraense sp. nov.</title>
        <authorList>
            <person name="Fusco da Costa A.R."/>
            <person name="Fedrizzi T."/>
            <person name="Lopes M.L."/>
            <person name="Pecorari M."/>
            <person name="Oliveira da Costa W.L."/>
            <person name="Giacobazzi E."/>
            <person name="da Costa Bahia J.R."/>
            <person name="De Sanctis V."/>
            <person name="Batista Lima K.V."/>
            <person name="Bertorelli R."/>
            <person name="Grottola A."/>
            <person name="Fabio A."/>
            <person name="Mariottini A."/>
            <person name="Ferretti P."/>
            <person name="Di Leva F."/>
            <person name="Fregni Serpini G."/>
            <person name="Tagliazucchi S."/>
            <person name="Rumpianesi F."/>
            <person name="Jousson O."/>
            <person name="Segata N."/>
            <person name="Tortoli E."/>
        </authorList>
    </citation>
    <scope>NUCLEOTIDE SEQUENCE [LARGE SCALE GENOMIC DNA]</scope>
    <source>
        <strain evidence="3 4">IEC33</strain>
    </source>
</reference>
<accession>A0A1X2A6S5</accession>
<dbReference type="EMBL" id="LQPN01000062">
    <property type="protein sequence ID" value="ORW42168.1"/>
    <property type="molecule type" value="Genomic_DNA"/>
</dbReference>
<dbReference type="Gene3D" id="3.90.70.10">
    <property type="entry name" value="Cysteine proteinases"/>
    <property type="match status" value="1"/>
</dbReference>
<protein>
    <recommendedName>
        <fullName evidence="5">Peptidase C39-like domain-containing protein</fullName>
    </recommendedName>
</protein>
<comment type="caution">
    <text evidence="3">The sequence shown here is derived from an EMBL/GenBank/DDBJ whole genome shotgun (WGS) entry which is preliminary data.</text>
</comment>
<evidence type="ECO:0000313" key="3">
    <source>
        <dbReference type="EMBL" id="ORW42168.1"/>
    </source>
</evidence>
<evidence type="ECO:0008006" key="5">
    <source>
        <dbReference type="Google" id="ProtNLM"/>
    </source>
</evidence>
<dbReference type="AlphaFoldDB" id="A0A1X2A6S5"/>
<gene>
    <name evidence="3" type="ORF">AWB90_19700</name>
</gene>
<organism evidence="3 4">
    <name type="scientific">Mycobacterium paraense</name>
    <dbReference type="NCBI Taxonomy" id="767916"/>
    <lineage>
        <taxon>Bacteria</taxon>
        <taxon>Bacillati</taxon>
        <taxon>Actinomycetota</taxon>
        <taxon>Actinomycetes</taxon>
        <taxon>Mycobacteriales</taxon>
        <taxon>Mycobacteriaceae</taxon>
        <taxon>Mycobacterium</taxon>
        <taxon>Mycobacterium simiae complex</taxon>
    </lineage>
</organism>
<feature type="region of interest" description="Disordered" evidence="1">
    <location>
        <begin position="90"/>
        <end position="110"/>
    </location>
</feature>
<evidence type="ECO:0000256" key="1">
    <source>
        <dbReference type="SAM" id="MobiDB-lite"/>
    </source>
</evidence>
<proteinExistence type="predicted"/>
<dbReference type="RefSeq" id="WP_085245695.1">
    <property type="nucleotide sequence ID" value="NZ_LQPN01000062.1"/>
</dbReference>